<comment type="caution">
    <text evidence="2">The sequence shown here is derived from an EMBL/GenBank/DDBJ whole genome shotgun (WGS) entry which is preliminary data.</text>
</comment>
<accession>A0AAD9KR72</accession>
<keyword evidence="3" id="KW-1185">Reference proteome</keyword>
<keyword evidence="1" id="KW-0812">Transmembrane</keyword>
<proteinExistence type="predicted"/>
<dbReference type="Proteomes" id="UP001209878">
    <property type="component" value="Unassembled WGS sequence"/>
</dbReference>
<gene>
    <name evidence="2" type="ORF">NP493_745g01027</name>
</gene>
<dbReference type="AlphaFoldDB" id="A0AAD9KR72"/>
<sequence>MTGLRTLGCLQHYLVCPALPLLRPLRRFTPLSQVTHFLGAVKWRRGVSVIPLSTNVLADLSSLHAARSFHTTHCRQIPPVLWMFVKPVAKAITIITGRKFRIWWRALPQKQREVWKSRLSMSKHRIAIIVGVLTVAGFANYISHVHEAPITKRKRYIGFTSEQFIDIAKLEYDQVCV</sequence>
<evidence type="ECO:0000313" key="3">
    <source>
        <dbReference type="Proteomes" id="UP001209878"/>
    </source>
</evidence>
<feature type="transmembrane region" description="Helical" evidence="1">
    <location>
        <begin position="126"/>
        <end position="143"/>
    </location>
</feature>
<protein>
    <submittedName>
        <fullName evidence="2">Uncharacterized protein</fullName>
    </submittedName>
</protein>
<dbReference type="EMBL" id="JAODUO010000745">
    <property type="protein sequence ID" value="KAK2175183.1"/>
    <property type="molecule type" value="Genomic_DNA"/>
</dbReference>
<reference evidence="2" key="1">
    <citation type="journal article" date="2023" name="Mol. Biol. Evol.">
        <title>Third-Generation Sequencing Reveals the Adaptive Role of the Epigenome in Three Deep-Sea Polychaetes.</title>
        <authorList>
            <person name="Perez M."/>
            <person name="Aroh O."/>
            <person name="Sun Y."/>
            <person name="Lan Y."/>
            <person name="Juniper S.K."/>
            <person name="Young C.R."/>
            <person name="Angers B."/>
            <person name="Qian P.Y."/>
        </authorList>
    </citation>
    <scope>NUCLEOTIDE SEQUENCE</scope>
    <source>
        <strain evidence="2">R07B-5</strain>
    </source>
</reference>
<evidence type="ECO:0000313" key="2">
    <source>
        <dbReference type="EMBL" id="KAK2175183.1"/>
    </source>
</evidence>
<keyword evidence="1" id="KW-0472">Membrane</keyword>
<evidence type="ECO:0000256" key="1">
    <source>
        <dbReference type="SAM" id="Phobius"/>
    </source>
</evidence>
<organism evidence="2 3">
    <name type="scientific">Ridgeia piscesae</name>
    <name type="common">Tubeworm</name>
    <dbReference type="NCBI Taxonomy" id="27915"/>
    <lineage>
        <taxon>Eukaryota</taxon>
        <taxon>Metazoa</taxon>
        <taxon>Spiralia</taxon>
        <taxon>Lophotrochozoa</taxon>
        <taxon>Annelida</taxon>
        <taxon>Polychaeta</taxon>
        <taxon>Sedentaria</taxon>
        <taxon>Canalipalpata</taxon>
        <taxon>Sabellida</taxon>
        <taxon>Siboglinidae</taxon>
        <taxon>Ridgeia</taxon>
    </lineage>
</organism>
<keyword evidence="1" id="KW-1133">Transmembrane helix</keyword>
<name>A0AAD9KR72_RIDPI</name>